<dbReference type="AlphaFoldDB" id="A0A1X7VSE8"/>
<sequence length="16" mass="1994">LTHEYTKIVTDNYLHF</sequence>
<reference evidence="1" key="1">
    <citation type="submission" date="2017-05" db="UniProtKB">
        <authorList>
            <consortium name="EnsemblMetazoa"/>
        </authorList>
    </citation>
    <scope>IDENTIFICATION</scope>
</reference>
<dbReference type="EnsemblMetazoa" id="Aqu2.1.43017_001">
    <property type="protein sequence ID" value="Aqu2.1.43017_001"/>
    <property type="gene ID" value="Aqu2.1.43017"/>
</dbReference>
<organism evidence="1">
    <name type="scientific">Amphimedon queenslandica</name>
    <name type="common">Sponge</name>
    <dbReference type="NCBI Taxonomy" id="400682"/>
    <lineage>
        <taxon>Eukaryota</taxon>
        <taxon>Metazoa</taxon>
        <taxon>Porifera</taxon>
        <taxon>Demospongiae</taxon>
        <taxon>Heteroscleromorpha</taxon>
        <taxon>Haplosclerida</taxon>
        <taxon>Niphatidae</taxon>
        <taxon>Amphimedon</taxon>
    </lineage>
</organism>
<proteinExistence type="predicted"/>
<name>A0A1X7VSE8_AMPQE</name>
<dbReference type="InParanoid" id="A0A1X7VSE8"/>
<accession>A0A1X7VSE8</accession>
<protein>
    <submittedName>
        <fullName evidence="1">Uncharacterized protein</fullName>
    </submittedName>
</protein>
<evidence type="ECO:0000313" key="1">
    <source>
        <dbReference type="EnsemblMetazoa" id="Aqu2.1.43017_001"/>
    </source>
</evidence>